<dbReference type="Pfam" id="PF02487">
    <property type="entry name" value="CLN3"/>
    <property type="match status" value="1"/>
</dbReference>
<dbReference type="InterPro" id="IPR003492">
    <property type="entry name" value="Battenin_disease_Cln3"/>
</dbReference>
<sequence>MSSEFFQQLLRDRTGLINNVLYVIILSAALDLVGPNVPKGVVLLADVIPSFFTKLCAPYFIQAIPYSVRIIIFVLLSAVGMLLIALTPAYTDGGTIATKMAGVVLASLSSGAGELTFLGLVHYYGPFSLAAWGSGTGGAGLIGAGLYALATTSWGLSVRTTLLASACLPIVMLISFFLILPPGPLRRHGKRHAADEPVGQQNEEIEQEQRQGLLSPPDGSTSAMFPRRAKAPGWTTFQRNLRRARSLFLPYMLPLLLVYVAEYTINQGVAPTLLFPLPESPFKHYRAFYPTYNAIYQAGVFISRSSTPFLRIHNLYLPSFLQVANLVFLALHAIFNFVPNVYVVFAIIFWEGLLGGLVYVNTFAEISDNVPKEEREFSLSATTVSDSGGICIAGFISMGFEVWLCNWQVRHGRDYCKKL</sequence>
<comment type="similarity">
    <text evidence="2 8">Belongs to the battenin family.</text>
</comment>
<feature type="transmembrane region" description="Helical" evidence="8">
    <location>
        <begin position="162"/>
        <end position="181"/>
    </location>
</feature>
<evidence type="ECO:0000256" key="7">
    <source>
        <dbReference type="ARBA" id="ARBA00023136"/>
    </source>
</evidence>
<feature type="transmembrane region" description="Helical" evidence="8">
    <location>
        <begin position="315"/>
        <end position="335"/>
    </location>
</feature>
<comment type="subcellular location">
    <subcellularLocation>
        <location evidence="1">Endomembrane system</location>
        <topology evidence="1">Multi-pass membrane protein</topology>
    </subcellularLocation>
    <subcellularLocation>
        <location evidence="8">Vacuole membrane</location>
        <topology evidence="8">Multi-pass membrane protein</topology>
    </subcellularLocation>
</comment>
<dbReference type="PIRSF" id="PIRSF015974">
    <property type="entry name" value="CLN3_BTN1"/>
    <property type="match status" value="1"/>
</dbReference>
<gene>
    <name evidence="10" type="ORF">PV08_05991</name>
</gene>
<dbReference type="AlphaFoldDB" id="A0A0D1YLN1"/>
<keyword evidence="8" id="KW-0926">Vacuole</keyword>
<keyword evidence="6 8" id="KW-1133">Transmembrane helix</keyword>
<feature type="region of interest" description="Disordered" evidence="9">
    <location>
        <begin position="189"/>
        <end position="225"/>
    </location>
</feature>
<evidence type="ECO:0000256" key="8">
    <source>
        <dbReference type="RuleBase" id="RU361113"/>
    </source>
</evidence>
<protein>
    <recommendedName>
        <fullName evidence="8">Protein BTN</fullName>
    </recommendedName>
</protein>
<evidence type="ECO:0000256" key="4">
    <source>
        <dbReference type="ARBA" id="ARBA00022692"/>
    </source>
</evidence>
<feature type="transmembrane region" description="Helical" evidence="8">
    <location>
        <begin position="40"/>
        <end position="61"/>
    </location>
</feature>
<feature type="transmembrane region" description="Helical" evidence="8">
    <location>
        <begin position="96"/>
        <end position="117"/>
    </location>
</feature>
<evidence type="ECO:0000256" key="5">
    <source>
        <dbReference type="ARBA" id="ARBA00022970"/>
    </source>
</evidence>
<dbReference type="PANTHER" id="PTHR10981:SF0">
    <property type="entry name" value="BATTENIN"/>
    <property type="match status" value="1"/>
</dbReference>
<keyword evidence="3" id="KW-0813">Transport</keyword>
<dbReference type="InterPro" id="IPR018460">
    <property type="entry name" value="Battenin_disease_Cln3_subgr"/>
</dbReference>
<dbReference type="STRING" id="91928.A0A0D1YLN1"/>
<proteinExistence type="inferred from homology"/>
<evidence type="ECO:0000256" key="6">
    <source>
        <dbReference type="ARBA" id="ARBA00022989"/>
    </source>
</evidence>
<feature type="transmembrane region" description="Helical" evidence="8">
    <location>
        <begin position="129"/>
        <end position="150"/>
    </location>
</feature>
<organism evidence="10 11">
    <name type="scientific">Exophiala spinifera</name>
    <dbReference type="NCBI Taxonomy" id="91928"/>
    <lineage>
        <taxon>Eukaryota</taxon>
        <taxon>Fungi</taxon>
        <taxon>Dikarya</taxon>
        <taxon>Ascomycota</taxon>
        <taxon>Pezizomycotina</taxon>
        <taxon>Eurotiomycetes</taxon>
        <taxon>Chaetothyriomycetidae</taxon>
        <taxon>Chaetothyriales</taxon>
        <taxon>Herpotrichiellaceae</taxon>
        <taxon>Exophiala</taxon>
    </lineage>
</organism>
<feature type="transmembrane region" description="Helical" evidence="8">
    <location>
        <begin position="341"/>
        <end position="360"/>
    </location>
</feature>
<dbReference type="GO" id="GO:0005774">
    <property type="term" value="C:vacuolar membrane"/>
    <property type="evidence" value="ECO:0007669"/>
    <property type="project" value="UniProtKB-SubCell"/>
</dbReference>
<dbReference type="GeneID" id="27333074"/>
<evidence type="ECO:0000256" key="2">
    <source>
        <dbReference type="ARBA" id="ARBA00007467"/>
    </source>
</evidence>
<evidence type="ECO:0000313" key="10">
    <source>
        <dbReference type="EMBL" id="KIW15941.1"/>
    </source>
</evidence>
<keyword evidence="4 8" id="KW-0812">Transmembrane</keyword>
<dbReference type="GO" id="GO:0012505">
    <property type="term" value="C:endomembrane system"/>
    <property type="evidence" value="ECO:0007669"/>
    <property type="project" value="UniProtKB-SubCell"/>
</dbReference>
<feature type="transmembrane region" description="Helical" evidence="8">
    <location>
        <begin position="68"/>
        <end position="90"/>
    </location>
</feature>
<accession>A0A0D1YLN1</accession>
<evidence type="ECO:0000256" key="1">
    <source>
        <dbReference type="ARBA" id="ARBA00004127"/>
    </source>
</evidence>
<dbReference type="HOGENOM" id="CLU_029663_1_2_1"/>
<keyword evidence="7 8" id="KW-0472">Membrane</keyword>
<evidence type="ECO:0000256" key="9">
    <source>
        <dbReference type="SAM" id="MobiDB-lite"/>
    </source>
</evidence>
<dbReference type="OrthoDB" id="5965864at2759"/>
<dbReference type="PRINTS" id="PR01315">
    <property type="entry name" value="BATTENIN"/>
</dbReference>
<dbReference type="GO" id="GO:0006865">
    <property type="term" value="P:amino acid transport"/>
    <property type="evidence" value="ECO:0007669"/>
    <property type="project" value="UniProtKB-KW"/>
</dbReference>
<name>A0A0D1YLN1_9EURO</name>
<dbReference type="SUPFAM" id="SSF103473">
    <property type="entry name" value="MFS general substrate transporter"/>
    <property type="match status" value="1"/>
</dbReference>
<dbReference type="PANTHER" id="PTHR10981">
    <property type="entry name" value="BATTENIN"/>
    <property type="match status" value="1"/>
</dbReference>
<dbReference type="RefSeq" id="XP_016236157.1">
    <property type="nucleotide sequence ID" value="XM_016380330.1"/>
</dbReference>
<keyword evidence="5" id="KW-0029">Amino-acid transport</keyword>
<feature type="transmembrane region" description="Helical" evidence="8">
    <location>
        <begin position="247"/>
        <end position="265"/>
    </location>
</feature>
<reference evidence="10 11" key="1">
    <citation type="submission" date="2015-01" db="EMBL/GenBank/DDBJ databases">
        <title>The Genome Sequence of Exophiala spinifera CBS89968.</title>
        <authorList>
            <consortium name="The Broad Institute Genomics Platform"/>
            <person name="Cuomo C."/>
            <person name="de Hoog S."/>
            <person name="Gorbushina A."/>
            <person name="Stielow B."/>
            <person name="Teixiera M."/>
            <person name="Abouelleil A."/>
            <person name="Chapman S.B."/>
            <person name="Priest M."/>
            <person name="Young S.K."/>
            <person name="Wortman J."/>
            <person name="Nusbaum C."/>
            <person name="Birren B."/>
        </authorList>
    </citation>
    <scope>NUCLEOTIDE SEQUENCE [LARGE SCALE GENOMIC DNA]</scope>
    <source>
        <strain evidence="10 11">CBS 89968</strain>
    </source>
</reference>
<dbReference type="Gene3D" id="1.20.1250.20">
    <property type="entry name" value="MFS general substrate transporter like domains"/>
    <property type="match status" value="1"/>
</dbReference>
<keyword evidence="11" id="KW-1185">Reference proteome</keyword>
<dbReference type="GO" id="GO:0051453">
    <property type="term" value="P:regulation of intracellular pH"/>
    <property type="evidence" value="ECO:0007669"/>
    <property type="project" value="TreeGrafter"/>
</dbReference>
<evidence type="ECO:0000313" key="11">
    <source>
        <dbReference type="Proteomes" id="UP000053328"/>
    </source>
</evidence>
<dbReference type="EMBL" id="KN847495">
    <property type="protein sequence ID" value="KIW15941.1"/>
    <property type="molecule type" value="Genomic_DNA"/>
</dbReference>
<dbReference type="InterPro" id="IPR036259">
    <property type="entry name" value="MFS_trans_sf"/>
</dbReference>
<feature type="transmembrane region" description="Helical" evidence="8">
    <location>
        <begin position="16"/>
        <end position="34"/>
    </location>
</feature>
<evidence type="ECO:0000256" key="3">
    <source>
        <dbReference type="ARBA" id="ARBA00022448"/>
    </source>
</evidence>
<dbReference type="VEuPathDB" id="FungiDB:PV08_05991"/>
<dbReference type="Proteomes" id="UP000053328">
    <property type="component" value="Unassembled WGS sequence"/>
</dbReference>